<dbReference type="Pfam" id="PF03641">
    <property type="entry name" value="Lysine_decarbox"/>
    <property type="match status" value="1"/>
</dbReference>
<organism evidence="7 8">
    <name type="scientific">Micromonas commoda (strain RCC299 / NOUM17 / CCMP2709)</name>
    <name type="common">Picoplanktonic green alga</name>
    <dbReference type="NCBI Taxonomy" id="296587"/>
    <lineage>
        <taxon>Eukaryota</taxon>
        <taxon>Viridiplantae</taxon>
        <taxon>Chlorophyta</taxon>
        <taxon>Mamiellophyceae</taxon>
        <taxon>Mamiellales</taxon>
        <taxon>Mamiellaceae</taxon>
        <taxon>Micromonas</taxon>
    </lineage>
</organism>
<comment type="similarity">
    <text evidence="1 6">Belongs to the LOG family.</text>
</comment>
<comment type="catalytic activity">
    <reaction evidence="5 6">
        <text>9-ribosyl-trans-zeatin 5'-phosphate + H2O = trans-zeatin + D-ribose 5-phosphate</text>
        <dbReference type="Rhea" id="RHEA:48564"/>
        <dbReference type="ChEBI" id="CHEBI:15377"/>
        <dbReference type="ChEBI" id="CHEBI:16522"/>
        <dbReference type="ChEBI" id="CHEBI:78346"/>
        <dbReference type="ChEBI" id="CHEBI:87947"/>
        <dbReference type="EC" id="3.2.2.n1"/>
    </reaction>
</comment>
<comment type="function">
    <text evidence="6">Cytokinin-activating enzyme working in the direct activation pathway. Phosphoribohydrolase that converts inactive cytokinin nucleotides to the biologically active free-base forms.</text>
</comment>
<dbReference type="Gene3D" id="3.40.50.450">
    <property type="match status" value="1"/>
</dbReference>
<protein>
    <recommendedName>
        <fullName evidence="2 6">Cytokinin riboside 5'-monophosphate phosphoribohydrolase</fullName>
        <ecNumber evidence="2 6">3.2.2.n1</ecNumber>
    </recommendedName>
</protein>
<sequence length="195" mass="21132">MKFERICVFCGSASGTRIEYARATVELGQELISRGYGLIYGGGSVGLMGDIAIAVSSGGGKVTGIIPKSLEPVEISGHSVGDVVIVKDMHERKARMFKDSDAFIALPGGFGTLEELLEVMTWRQLGHHDKPIGCLNVAGYFDLFLSFLETAVDEGFISSSAKKMLITARTPAELLDEMEKSTKNLRESRRALVKN</sequence>
<dbReference type="InterPro" id="IPR031100">
    <property type="entry name" value="LOG_fam"/>
</dbReference>
<dbReference type="InterPro" id="IPR005269">
    <property type="entry name" value="LOG"/>
</dbReference>
<accession>C1FE27</accession>
<dbReference type="SUPFAM" id="SSF102405">
    <property type="entry name" value="MCP/YpsA-like"/>
    <property type="match status" value="1"/>
</dbReference>
<dbReference type="AlphaFoldDB" id="C1FE27"/>
<evidence type="ECO:0000313" key="7">
    <source>
        <dbReference type="EMBL" id="ACO68494.1"/>
    </source>
</evidence>
<dbReference type="InParanoid" id="C1FE27"/>
<dbReference type="NCBIfam" id="TIGR00730">
    <property type="entry name" value="Rossman fold protein, TIGR00730 family"/>
    <property type="match status" value="1"/>
</dbReference>
<dbReference type="STRING" id="296587.C1FE27"/>
<evidence type="ECO:0000256" key="2">
    <source>
        <dbReference type="ARBA" id="ARBA00012205"/>
    </source>
</evidence>
<keyword evidence="8" id="KW-1185">Reference proteome</keyword>
<dbReference type="GO" id="GO:0005829">
    <property type="term" value="C:cytosol"/>
    <property type="evidence" value="ECO:0007669"/>
    <property type="project" value="TreeGrafter"/>
</dbReference>
<dbReference type="GO" id="GO:0005634">
    <property type="term" value="C:nucleus"/>
    <property type="evidence" value="ECO:0007669"/>
    <property type="project" value="TreeGrafter"/>
</dbReference>
<dbReference type="Proteomes" id="UP000002009">
    <property type="component" value="Chromosome 1"/>
</dbReference>
<evidence type="ECO:0000256" key="6">
    <source>
        <dbReference type="RuleBase" id="RU363015"/>
    </source>
</evidence>
<dbReference type="RefSeq" id="XP_002507236.1">
    <property type="nucleotide sequence ID" value="XM_002507190.1"/>
</dbReference>
<dbReference type="GO" id="GO:0102682">
    <property type="term" value="F:cytokinin riboside 5'-monophosphate phosphoribohydrolase activity"/>
    <property type="evidence" value="ECO:0007669"/>
    <property type="project" value="RHEA"/>
</dbReference>
<reference evidence="7 8" key="1">
    <citation type="journal article" date="2009" name="Science">
        <title>Green evolution and dynamic adaptations revealed by genomes of the marine picoeukaryotes Micromonas.</title>
        <authorList>
            <person name="Worden A.Z."/>
            <person name="Lee J.H."/>
            <person name="Mock T."/>
            <person name="Rouze P."/>
            <person name="Simmons M.P."/>
            <person name="Aerts A.L."/>
            <person name="Allen A.E."/>
            <person name="Cuvelier M.L."/>
            <person name="Derelle E."/>
            <person name="Everett M.V."/>
            <person name="Foulon E."/>
            <person name="Grimwood J."/>
            <person name="Gundlach H."/>
            <person name="Henrissat B."/>
            <person name="Napoli C."/>
            <person name="McDonald S.M."/>
            <person name="Parker M.S."/>
            <person name="Rombauts S."/>
            <person name="Salamov A."/>
            <person name="Von Dassow P."/>
            <person name="Badger J.H."/>
            <person name="Coutinho P.M."/>
            <person name="Demir E."/>
            <person name="Dubchak I."/>
            <person name="Gentemann C."/>
            <person name="Eikrem W."/>
            <person name="Gready J.E."/>
            <person name="John U."/>
            <person name="Lanier W."/>
            <person name="Lindquist E.A."/>
            <person name="Lucas S."/>
            <person name="Mayer K.F."/>
            <person name="Moreau H."/>
            <person name="Not F."/>
            <person name="Otillar R."/>
            <person name="Panaud O."/>
            <person name="Pangilinan J."/>
            <person name="Paulsen I."/>
            <person name="Piegu B."/>
            <person name="Poliakov A."/>
            <person name="Robbens S."/>
            <person name="Schmutz J."/>
            <person name="Toulza E."/>
            <person name="Wyss T."/>
            <person name="Zelensky A."/>
            <person name="Zhou K."/>
            <person name="Armbrust E.V."/>
            <person name="Bhattacharya D."/>
            <person name="Goodenough U.W."/>
            <person name="Van de Peer Y."/>
            <person name="Grigoriev I.V."/>
        </authorList>
    </citation>
    <scope>NUCLEOTIDE SEQUENCE [LARGE SCALE GENOMIC DNA]</scope>
    <source>
        <strain evidence="8">RCC299 / NOUM17</strain>
    </source>
</reference>
<evidence type="ECO:0000256" key="5">
    <source>
        <dbReference type="ARBA" id="ARBA00049153"/>
    </source>
</evidence>
<dbReference type="GeneID" id="8250161"/>
<dbReference type="EMBL" id="CP001574">
    <property type="protein sequence ID" value="ACO68494.1"/>
    <property type="molecule type" value="Genomic_DNA"/>
</dbReference>
<dbReference type="OMA" id="METRCEI"/>
<gene>
    <name evidence="7" type="primary">YVDD</name>
    <name evidence="7" type="ORF">MICPUN_107339</name>
</gene>
<comment type="catalytic activity">
    <reaction evidence="4 6">
        <text>N(6)-(dimethylallyl)adenosine 5'-phosphate + H2O = N(6)-dimethylallyladenine + D-ribose 5-phosphate</text>
        <dbReference type="Rhea" id="RHEA:48560"/>
        <dbReference type="ChEBI" id="CHEBI:15377"/>
        <dbReference type="ChEBI" id="CHEBI:17660"/>
        <dbReference type="ChEBI" id="CHEBI:57526"/>
        <dbReference type="ChEBI" id="CHEBI:78346"/>
        <dbReference type="EC" id="3.2.2.n1"/>
    </reaction>
</comment>
<evidence type="ECO:0000256" key="3">
    <source>
        <dbReference type="ARBA" id="ARBA00022712"/>
    </source>
</evidence>
<dbReference type="EC" id="3.2.2.n1" evidence="2 6"/>
<evidence type="ECO:0000256" key="1">
    <source>
        <dbReference type="ARBA" id="ARBA00006763"/>
    </source>
</evidence>
<dbReference type="PANTHER" id="PTHR31223:SF70">
    <property type="entry name" value="LOG FAMILY PROTEIN YJL055W"/>
    <property type="match status" value="1"/>
</dbReference>
<proteinExistence type="inferred from homology"/>
<keyword evidence="6" id="KW-0378">Hydrolase</keyword>
<keyword evidence="3 6" id="KW-0203">Cytokinin biosynthesis</keyword>
<dbReference type="eggNOG" id="ENOG502QSR9">
    <property type="taxonomic scope" value="Eukaryota"/>
</dbReference>
<evidence type="ECO:0000256" key="4">
    <source>
        <dbReference type="ARBA" id="ARBA00047718"/>
    </source>
</evidence>
<dbReference type="GO" id="GO:0009691">
    <property type="term" value="P:cytokinin biosynthetic process"/>
    <property type="evidence" value="ECO:0007669"/>
    <property type="project" value="UniProtKB-UniRule"/>
</dbReference>
<dbReference type="PANTHER" id="PTHR31223">
    <property type="entry name" value="LOG FAMILY PROTEIN YJL055W"/>
    <property type="match status" value="1"/>
</dbReference>
<name>C1FE27_MICCC</name>
<evidence type="ECO:0000313" key="8">
    <source>
        <dbReference type="Proteomes" id="UP000002009"/>
    </source>
</evidence>
<dbReference type="FunCoup" id="C1FE27">
    <property type="interactions" value="16"/>
</dbReference>
<dbReference type="OrthoDB" id="414463at2759"/>
<dbReference type="KEGG" id="mis:MICPUN_107339"/>